<feature type="transmembrane region" description="Helical" evidence="2">
    <location>
        <begin position="149"/>
        <end position="168"/>
    </location>
</feature>
<feature type="transmembrane region" description="Helical" evidence="2">
    <location>
        <begin position="214"/>
        <end position="235"/>
    </location>
</feature>
<reference evidence="3" key="2">
    <citation type="submission" date="2013-04" db="UniProtKB">
        <authorList>
            <consortium name="EnsemblPlants"/>
        </authorList>
    </citation>
    <scope>IDENTIFICATION</scope>
</reference>
<feature type="transmembrane region" description="Helical" evidence="2">
    <location>
        <begin position="340"/>
        <end position="361"/>
    </location>
</feature>
<keyword evidence="2" id="KW-0472">Membrane</keyword>
<evidence type="ECO:0000256" key="2">
    <source>
        <dbReference type="SAM" id="Phobius"/>
    </source>
</evidence>
<accession>J3MGS7</accession>
<evidence type="ECO:0000313" key="4">
    <source>
        <dbReference type="Proteomes" id="UP000006038"/>
    </source>
</evidence>
<feature type="transmembrane region" description="Helical" evidence="2">
    <location>
        <begin position="114"/>
        <end position="137"/>
    </location>
</feature>
<feature type="transmembrane region" description="Helical" evidence="2">
    <location>
        <begin position="294"/>
        <end position="319"/>
    </location>
</feature>
<evidence type="ECO:0000256" key="1">
    <source>
        <dbReference type="SAM" id="MobiDB-lite"/>
    </source>
</evidence>
<feature type="transmembrane region" description="Helical" evidence="2">
    <location>
        <begin position="448"/>
        <end position="469"/>
    </location>
</feature>
<keyword evidence="2" id="KW-1133">Transmembrane helix</keyword>
<dbReference type="STRING" id="4533.J3MGS7"/>
<feature type="transmembrane region" description="Helical" evidence="2">
    <location>
        <begin position="256"/>
        <end position="282"/>
    </location>
</feature>
<feature type="transmembrane region" description="Helical" evidence="2">
    <location>
        <begin position="189"/>
        <end position="208"/>
    </location>
</feature>
<dbReference type="Gramene" id="OB06G32210.1">
    <property type="protein sequence ID" value="OB06G32210.1"/>
    <property type="gene ID" value="OB06G32210"/>
</dbReference>
<keyword evidence="2" id="KW-0812">Transmembrane</keyword>
<dbReference type="OMA" id="GIYHKTE"/>
<proteinExistence type="predicted"/>
<dbReference type="AlphaFoldDB" id="J3MGS7"/>
<dbReference type="HOGENOM" id="CLU_632179_0_0_1"/>
<feature type="compositionally biased region" description="Basic residues" evidence="1">
    <location>
        <begin position="1"/>
        <end position="11"/>
    </location>
</feature>
<sequence>MNLIAHRKKNAMRAGMEKSKVVKGTAPAQAAVAAAGDEARELPPGREHHLLPAPLQDMGEMDSQDKVIQESKQALLNQEGDLEAGGDQSNGLPVENRSAMSTARKENKRLMHHYLKLALLLITISTVPLIDILFLRGSALKLPDGLKCAVFFAFTGFVAAICLLFNTLKLMTIKPEHIIIPINQLRASIVLLATSISSLILTSISITCSLIPKAYYFLPISLLPSILAGVFHFIYRGKFEDRDVTPEKSKILKKALKSATQLTLSLVTTSFSGFIGDLLGIYHKTEKLGDQYSFVKVSIFLMLGAGVAGILALLLCRLLSKNGDQPAADDASGIWWQKTILASANIVTLAMLVPALLLIAATILHGLLLPAVVFPTAAGAAAWVFIEFFTAAGTDDDDGGRTEEDGKAELGTMYAISVAVASVSFGAILTVFGGLLGGTVGKGHLKVSTFFLASAFVSAVSLGVVASTAPARKASVAVAAAVLACCGMGTLVLAALALFYQIGA</sequence>
<feature type="transmembrane region" description="Helical" evidence="2">
    <location>
        <begin position="367"/>
        <end position="392"/>
    </location>
</feature>
<feature type="transmembrane region" description="Helical" evidence="2">
    <location>
        <begin position="413"/>
        <end position="436"/>
    </location>
</feature>
<organism evidence="3">
    <name type="scientific">Oryza brachyantha</name>
    <name type="common">malo sina</name>
    <dbReference type="NCBI Taxonomy" id="4533"/>
    <lineage>
        <taxon>Eukaryota</taxon>
        <taxon>Viridiplantae</taxon>
        <taxon>Streptophyta</taxon>
        <taxon>Embryophyta</taxon>
        <taxon>Tracheophyta</taxon>
        <taxon>Spermatophyta</taxon>
        <taxon>Magnoliopsida</taxon>
        <taxon>Liliopsida</taxon>
        <taxon>Poales</taxon>
        <taxon>Poaceae</taxon>
        <taxon>BOP clade</taxon>
        <taxon>Oryzoideae</taxon>
        <taxon>Oryzeae</taxon>
        <taxon>Oryzinae</taxon>
        <taxon>Oryza</taxon>
    </lineage>
</organism>
<reference evidence="3" key="1">
    <citation type="journal article" date="2013" name="Nat. Commun.">
        <title>Whole-genome sequencing of Oryza brachyantha reveals mechanisms underlying Oryza genome evolution.</title>
        <authorList>
            <person name="Chen J."/>
            <person name="Huang Q."/>
            <person name="Gao D."/>
            <person name="Wang J."/>
            <person name="Lang Y."/>
            <person name="Liu T."/>
            <person name="Li B."/>
            <person name="Bai Z."/>
            <person name="Luis Goicoechea J."/>
            <person name="Liang C."/>
            <person name="Chen C."/>
            <person name="Zhang W."/>
            <person name="Sun S."/>
            <person name="Liao Y."/>
            <person name="Zhang X."/>
            <person name="Yang L."/>
            <person name="Song C."/>
            <person name="Wang M."/>
            <person name="Shi J."/>
            <person name="Liu G."/>
            <person name="Liu J."/>
            <person name="Zhou H."/>
            <person name="Zhou W."/>
            <person name="Yu Q."/>
            <person name="An N."/>
            <person name="Chen Y."/>
            <person name="Cai Q."/>
            <person name="Wang B."/>
            <person name="Liu B."/>
            <person name="Min J."/>
            <person name="Huang Y."/>
            <person name="Wu H."/>
            <person name="Li Z."/>
            <person name="Zhang Y."/>
            <person name="Yin Y."/>
            <person name="Song W."/>
            <person name="Jiang J."/>
            <person name="Jackson S.A."/>
            <person name="Wing R.A."/>
            <person name="Wang J."/>
            <person name="Chen M."/>
        </authorList>
    </citation>
    <scope>NUCLEOTIDE SEQUENCE [LARGE SCALE GENOMIC DNA]</scope>
    <source>
        <strain evidence="3">cv. IRGC 101232</strain>
    </source>
</reference>
<feature type="transmembrane region" description="Helical" evidence="2">
    <location>
        <begin position="476"/>
        <end position="502"/>
    </location>
</feature>
<evidence type="ECO:0000313" key="3">
    <source>
        <dbReference type="EnsemblPlants" id="OB06G32210.1"/>
    </source>
</evidence>
<feature type="region of interest" description="Disordered" evidence="1">
    <location>
        <begin position="1"/>
        <end position="23"/>
    </location>
</feature>
<keyword evidence="4" id="KW-1185">Reference proteome</keyword>
<protein>
    <submittedName>
        <fullName evidence="3">Uncharacterized protein</fullName>
    </submittedName>
</protein>
<dbReference type="OrthoDB" id="685578at2759"/>
<name>J3MGS7_ORYBR</name>
<dbReference type="EnsemblPlants" id="OB06G32210.1">
    <property type="protein sequence ID" value="OB06G32210.1"/>
    <property type="gene ID" value="OB06G32210"/>
</dbReference>
<dbReference type="Proteomes" id="UP000006038">
    <property type="component" value="Chromosome 6"/>
</dbReference>